<dbReference type="GO" id="GO:0005737">
    <property type="term" value="C:cytoplasm"/>
    <property type="evidence" value="ECO:0007669"/>
    <property type="project" value="TreeGrafter"/>
</dbReference>
<keyword evidence="3" id="KW-1185">Reference proteome</keyword>
<proteinExistence type="predicted"/>
<reference evidence="2 3" key="1">
    <citation type="journal article" date="2021" name="Sci. Rep.">
        <title>Chromosome anchoring in Senegalese sole (Solea senegalensis) reveals sex-associated markers and genome rearrangements in flatfish.</title>
        <authorList>
            <person name="Guerrero-Cozar I."/>
            <person name="Gomez-Garrido J."/>
            <person name="Berbel C."/>
            <person name="Martinez-Blanch J.F."/>
            <person name="Alioto T."/>
            <person name="Claros M.G."/>
            <person name="Gagnaire P.A."/>
            <person name="Manchado M."/>
        </authorList>
    </citation>
    <scope>NUCLEOTIDE SEQUENCE [LARGE SCALE GENOMIC DNA]</scope>
    <source>
        <strain evidence="2">Sse05_10M</strain>
    </source>
</reference>
<dbReference type="Pfam" id="PF02752">
    <property type="entry name" value="Arrestin_C"/>
    <property type="match status" value="1"/>
</dbReference>
<evidence type="ECO:0000313" key="3">
    <source>
        <dbReference type="Proteomes" id="UP000693946"/>
    </source>
</evidence>
<dbReference type="SMART" id="SM01017">
    <property type="entry name" value="Arrestin_C"/>
    <property type="match status" value="1"/>
</dbReference>
<dbReference type="Pfam" id="PF00339">
    <property type="entry name" value="Arrestin_N"/>
    <property type="match status" value="1"/>
</dbReference>
<dbReference type="GO" id="GO:0015031">
    <property type="term" value="P:protein transport"/>
    <property type="evidence" value="ECO:0007669"/>
    <property type="project" value="TreeGrafter"/>
</dbReference>
<feature type="domain" description="Arrestin C-terminal-like" evidence="1">
    <location>
        <begin position="180"/>
        <end position="310"/>
    </location>
</feature>
<protein>
    <recommendedName>
        <fullName evidence="1">Arrestin C-terminal-like domain-containing protein</fullName>
    </recommendedName>
</protein>
<dbReference type="InterPro" id="IPR050357">
    <property type="entry name" value="Arrestin_domain-protein"/>
</dbReference>
<dbReference type="AlphaFoldDB" id="A0AAV6QK99"/>
<organism evidence="2 3">
    <name type="scientific">Solea senegalensis</name>
    <name type="common">Senegalese sole</name>
    <dbReference type="NCBI Taxonomy" id="28829"/>
    <lineage>
        <taxon>Eukaryota</taxon>
        <taxon>Metazoa</taxon>
        <taxon>Chordata</taxon>
        <taxon>Craniata</taxon>
        <taxon>Vertebrata</taxon>
        <taxon>Euteleostomi</taxon>
        <taxon>Actinopterygii</taxon>
        <taxon>Neopterygii</taxon>
        <taxon>Teleostei</taxon>
        <taxon>Neoteleostei</taxon>
        <taxon>Acanthomorphata</taxon>
        <taxon>Carangaria</taxon>
        <taxon>Pleuronectiformes</taxon>
        <taxon>Pleuronectoidei</taxon>
        <taxon>Soleidae</taxon>
        <taxon>Solea</taxon>
    </lineage>
</organism>
<name>A0AAV6QK99_SOLSE</name>
<accession>A0AAV6QK99</accession>
<evidence type="ECO:0000313" key="2">
    <source>
        <dbReference type="EMBL" id="KAG7490569.1"/>
    </source>
</evidence>
<dbReference type="EMBL" id="JAGKHQ010000017">
    <property type="protein sequence ID" value="KAG7490570.1"/>
    <property type="molecule type" value="Genomic_DNA"/>
</dbReference>
<dbReference type="Proteomes" id="UP000693946">
    <property type="component" value="Linkage Group LG5"/>
</dbReference>
<comment type="caution">
    <text evidence="2">The sequence shown here is derived from an EMBL/GenBank/DDBJ whole genome shotgun (WGS) entry which is preliminary data.</text>
</comment>
<dbReference type="InterPro" id="IPR011022">
    <property type="entry name" value="Arrestin_C-like"/>
</dbReference>
<dbReference type="EMBL" id="JAGKHQ010000017">
    <property type="protein sequence ID" value="KAG7490569.1"/>
    <property type="molecule type" value="Genomic_DNA"/>
</dbReference>
<dbReference type="PANTHER" id="PTHR11188:SF135">
    <property type="entry name" value="ARRESTIN DOMAIN CONTAINING 3-LIKE-RELATED"/>
    <property type="match status" value="1"/>
</dbReference>
<dbReference type="GO" id="GO:0005886">
    <property type="term" value="C:plasma membrane"/>
    <property type="evidence" value="ECO:0007669"/>
    <property type="project" value="TreeGrafter"/>
</dbReference>
<evidence type="ECO:0000259" key="1">
    <source>
        <dbReference type="SMART" id="SM01017"/>
    </source>
</evidence>
<gene>
    <name evidence="2" type="ORF">JOB18_038379</name>
</gene>
<dbReference type="PANTHER" id="PTHR11188">
    <property type="entry name" value="ARRESTIN DOMAIN CONTAINING PROTEIN"/>
    <property type="match status" value="1"/>
</dbReference>
<reference evidence="2" key="2">
    <citation type="submission" date="2021-03" db="EMBL/GenBank/DDBJ databases">
        <authorList>
            <person name="Guerrero-Cozar I."/>
            <person name="Gomez-Garrido J."/>
            <person name="Berbel C."/>
            <person name="Martinez-Blanch J.F."/>
            <person name="Alioto T."/>
            <person name="Claros M.G."/>
            <person name="Gagnaire P.A."/>
            <person name="Manchado M."/>
        </authorList>
    </citation>
    <scope>NUCLEOTIDE SEQUENCE</scope>
    <source>
        <strain evidence="2">Sse05_10M</strain>
        <tissue evidence="2">Blood</tissue>
    </source>
</reference>
<sequence length="319" mass="35559">MFSSTFKNFNINFNALNAENTVTSGDVITGHVSFDLAKPTKISLITMTATGKAHVHWSTGGGGRKRRSRRHFTAKLEFFNLKSAIVQGNAAVGGDMKLQPGKHMYPFTCQLPHGDFPSSFTGIHGNISYSLTVSISRPWHFTKDFETKLNFVHHYNANQPDLRAPLSGTNQMTLCSLWCASPRLAMTVTIEKKAFVPGETVKISCNFSSESSRTATPKVKLIQKHDYYTDNKLHRRMYAKTLASVTDQPIDARTRYVQTDIMLTIPSSAVLTISNCSILVLSYWIEVSLSVCCARDLIVMFPIILCDTPVYTEEPPVYS</sequence>
<dbReference type="InterPro" id="IPR011021">
    <property type="entry name" value="Arrestin-like_N"/>
</dbReference>